<evidence type="ECO:0000256" key="1">
    <source>
        <dbReference type="SAM" id="MobiDB-lite"/>
    </source>
</evidence>
<keyword evidence="4" id="KW-1185">Reference proteome</keyword>
<name>A0A1I0J9X0_9ACTN</name>
<feature type="region of interest" description="Disordered" evidence="1">
    <location>
        <begin position="82"/>
        <end position="131"/>
    </location>
</feature>
<dbReference type="InterPro" id="IPR002575">
    <property type="entry name" value="Aminoglycoside_PTrfase"/>
</dbReference>
<evidence type="ECO:0000313" key="4">
    <source>
        <dbReference type="Proteomes" id="UP000199361"/>
    </source>
</evidence>
<dbReference type="AlphaFoldDB" id="A0A1I0J9X0"/>
<proteinExistence type="predicted"/>
<protein>
    <submittedName>
        <fullName evidence="3">Phosphotransferase enzyme family protein</fullName>
    </submittedName>
</protein>
<dbReference type="SUPFAM" id="SSF56112">
    <property type="entry name" value="Protein kinase-like (PK-like)"/>
    <property type="match status" value="1"/>
</dbReference>
<keyword evidence="3" id="KW-0808">Transferase</keyword>
<feature type="domain" description="Aminoglycoside phosphotransferase" evidence="2">
    <location>
        <begin position="5"/>
        <end position="80"/>
    </location>
</feature>
<sequence>MAALDELIVPPDPAAAVVTCHRDITPENVRRAADGGIVVLDRENCGPASPAWELAKVLADLPEGAAGPAYRAYRDAGGAGRVQGVRAGQRPSGLTCRRPRADRSGVSSGRRRIMRAPAPPSVRSAAFSVPP</sequence>
<dbReference type="EMBL" id="FOHX01000005">
    <property type="protein sequence ID" value="SEU06527.1"/>
    <property type="molecule type" value="Genomic_DNA"/>
</dbReference>
<feature type="compositionally biased region" description="Low complexity" evidence="1">
    <location>
        <begin position="121"/>
        <end position="131"/>
    </location>
</feature>
<reference evidence="3 4" key="1">
    <citation type="submission" date="2016-10" db="EMBL/GenBank/DDBJ databases">
        <authorList>
            <person name="de Groot N.N."/>
        </authorList>
    </citation>
    <scope>NUCLEOTIDE SEQUENCE [LARGE SCALE GENOMIC DNA]</scope>
    <source>
        <strain evidence="3 4">CGMCC 4.5598</strain>
    </source>
</reference>
<evidence type="ECO:0000259" key="2">
    <source>
        <dbReference type="Pfam" id="PF01636"/>
    </source>
</evidence>
<dbReference type="Gene3D" id="3.90.1200.10">
    <property type="match status" value="1"/>
</dbReference>
<dbReference type="GO" id="GO:0016740">
    <property type="term" value="F:transferase activity"/>
    <property type="evidence" value="ECO:0007669"/>
    <property type="project" value="UniProtKB-KW"/>
</dbReference>
<dbReference type="Pfam" id="PF01636">
    <property type="entry name" value="APH"/>
    <property type="match status" value="1"/>
</dbReference>
<accession>A0A1I0J9X0</accession>
<dbReference type="Proteomes" id="UP000199361">
    <property type="component" value="Unassembled WGS sequence"/>
</dbReference>
<dbReference type="InterPro" id="IPR011009">
    <property type="entry name" value="Kinase-like_dom_sf"/>
</dbReference>
<evidence type="ECO:0000313" key="3">
    <source>
        <dbReference type="EMBL" id="SEU06527.1"/>
    </source>
</evidence>
<gene>
    <name evidence="3" type="ORF">SAMN05421811_105545</name>
</gene>
<organism evidence="3 4">
    <name type="scientific">Nonomuraea wenchangensis</name>
    <dbReference type="NCBI Taxonomy" id="568860"/>
    <lineage>
        <taxon>Bacteria</taxon>
        <taxon>Bacillati</taxon>
        <taxon>Actinomycetota</taxon>
        <taxon>Actinomycetes</taxon>
        <taxon>Streptosporangiales</taxon>
        <taxon>Streptosporangiaceae</taxon>
        <taxon>Nonomuraea</taxon>
    </lineage>
</organism>